<comment type="similarity">
    <text evidence="1">Belongs to the ROK (NagC/XylR) family.</text>
</comment>
<dbReference type="Gene3D" id="3.30.420.40">
    <property type="match status" value="2"/>
</dbReference>
<dbReference type="EMBL" id="AODF01000021">
    <property type="protein sequence ID" value="EUJ30741.1"/>
    <property type="molecule type" value="Genomic_DNA"/>
</dbReference>
<evidence type="ECO:0000313" key="2">
    <source>
        <dbReference type="EMBL" id="EUJ30741.1"/>
    </source>
</evidence>
<comment type="caution">
    <text evidence="2">The sequence shown here is derived from an EMBL/GenBank/DDBJ whole genome shotgun (WGS) entry which is preliminary data.</text>
</comment>
<dbReference type="CDD" id="cd24152">
    <property type="entry name" value="ASKHA_NBD_ROK-like"/>
    <property type="match status" value="1"/>
</dbReference>
<evidence type="ECO:0000256" key="1">
    <source>
        <dbReference type="ARBA" id="ARBA00006479"/>
    </source>
</evidence>
<accession>A0ABP3AX44</accession>
<gene>
    <name evidence="2" type="ORF">MFLO_10084</name>
</gene>
<protein>
    <submittedName>
        <fullName evidence="2">Transcriptional regulator</fullName>
    </submittedName>
</protein>
<reference evidence="2 3" key="1">
    <citation type="journal article" date="2014" name="Int. J. Syst. Evol. Microbiol.">
        <title>Listeria floridensis sp. nov., Listeria aquatica sp. nov., Listeria cornellensis sp. nov., Listeria riparia sp. nov. and Listeria grandensis sp. nov., from agricultural and natural environments.</title>
        <authorList>
            <person name="den Bakker H.C."/>
            <person name="Warchocki S."/>
            <person name="Wright E.M."/>
            <person name="Allred A.F."/>
            <person name="Ahlstrom C."/>
            <person name="Manuel C.S."/>
            <person name="Stasiewicz M.J."/>
            <person name="Burrell A."/>
            <person name="Roof S."/>
            <person name="Strawn L."/>
            <person name="Fortes E.D."/>
            <person name="Nightingale K.K."/>
            <person name="Kephart D."/>
            <person name="Wiedmann M."/>
        </authorList>
    </citation>
    <scope>NUCLEOTIDE SEQUENCE [LARGE SCALE GENOMIC DNA]</scope>
    <source>
        <strain evidence="2 3">FSL S10-1187</strain>
    </source>
</reference>
<proteinExistence type="inferred from homology"/>
<dbReference type="Proteomes" id="UP000019249">
    <property type="component" value="Unassembled WGS sequence"/>
</dbReference>
<organism evidence="2 3">
    <name type="scientific">Listeria floridensis FSL S10-1187</name>
    <dbReference type="NCBI Taxonomy" id="1265817"/>
    <lineage>
        <taxon>Bacteria</taxon>
        <taxon>Bacillati</taxon>
        <taxon>Bacillota</taxon>
        <taxon>Bacilli</taxon>
        <taxon>Bacillales</taxon>
        <taxon>Listeriaceae</taxon>
        <taxon>Listeria</taxon>
    </lineage>
</organism>
<evidence type="ECO:0000313" key="3">
    <source>
        <dbReference type="Proteomes" id="UP000019249"/>
    </source>
</evidence>
<dbReference type="PANTHER" id="PTHR18964">
    <property type="entry name" value="ROK (REPRESSOR, ORF, KINASE) FAMILY"/>
    <property type="match status" value="1"/>
</dbReference>
<dbReference type="InterPro" id="IPR043129">
    <property type="entry name" value="ATPase_NBD"/>
</dbReference>
<dbReference type="Pfam" id="PF00480">
    <property type="entry name" value="ROK"/>
    <property type="match status" value="1"/>
</dbReference>
<dbReference type="PANTHER" id="PTHR18964:SF170">
    <property type="entry name" value="SUGAR KINASE"/>
    <property type="match status" value="1"/>
</dbReference>
<name>A0ABP3AX44_9LIST</name>
<dbReference type="InterPro" id="IPR000600">
    <property type="entry name" value="ROK"/>
</dbReference>
<sequence length="277" mass="29753">MGPSKKIKTPQTLNAFQEELVRIYLNQIDEIAGVAVSMPGVIDEASGFALHGGSLRFIRSQSVLELYRSFFGVPVAVQNDAKAALAGEMFCGNLKTEQSAAMIVLGTGVGGAVMIGRKILSGFHHSAGELSLIKTSTDLETPDFLAVKNGIEALLRPFAAAKQISLNETSGEAFFEAIQNDDPDASTILQNFTDALAAQIWNIQAILDPEKIVIGGGISSQSVLLDYIQRSLNKLTTPLKPLEELLETVQPNVTLSSLGNNANLLGAYHHYLNFQSH</sequence>
<dbReference type="RefSeq" id="WP_162148152.1">
    <property type="nucleotide sequence ID" value="NZ_AODF01000021.1"/>
</dbReference>
<dbReference type="SUPFAM" id="SSF53067">
    <property type="entry name" value="Actin-like ATPase domain"/>
    <property type="match status" value="1"/>
</dbReference>
<keyword evidence="3" id="KW-1185">Reference proteome</keyword>